<keyword evidence="9" id="KW-1185">Reference proteome</keyword>
<protein>
    <submittedName>
        <fullName evidence="7 8">Uncharacterized protein</fullName>
    </submittedName>
</protein>
<dbReference type="Proteomes" id="UP000014760">
    <property type="component" value="Unassembled WGS sequence"/>
</dbReference>
<feature type="compositionally biased region" description="Basic and acidic residues" evidence="6">
    <location>
        <begin position="110"/>
        <end position="128"/>
    </location>
</feature>
<evidence type="ECO:0000256" key="4">
    <source>
        <dbReference type="ARBA" id="ARBA00022884"/>
    </source>
</evidence>
<dbReference type="EnsemblMetazoa" id="CapteT212561">
    <property type="protein sequence ID" value="CapteP212561"/>
    <property type="gene ID" value="CapteG212561"/>
</dbReference>
<dbReference type="OMA" id="KFRSETN"/>
<keyword evidence="4" id="KW-0694">RNA-binding</keyword>
<organism evidence="7">
    <name type="scientific">Capitella teleta</name>
    <name type="common">Polychaete worm</name>
    <dbReference type="NCBI Taxonomy" id="283909"/>
    <lineage>
        <taxon>Eukaryota</taxon>
        <taxon>Metazoa</taxon>
        <taxon>Spiralia</taxon>
        <taxon>Lophotrochozoa</taxon>
        <taxon>Annelida</taxon>
        <taxon>Polychaeta</taxon>
        <taxon>Sedentaria</taxon>
        <taxon>Scolecida</taxon>
        <taxon>Capitellidae</taxon>
        <taxon>Capitella</taxon>
    </lineage>
</organism>
<reference evidence="7 9" key="2">
    <citation type="journal article" date="2013" name="Nature">
        <title>Insights into bilaterian evolution from three spiralian genomes.</title>
        <authorList>
            <person name="Simakov O."/>
            <person name="Marletaz F."/>
            <person name="Cho S.J."/>
            <person name="Edsinger-Gonzales E."/>
            <person name="Havlak P."/>
            <person name="Hellsten U."/>
            <person name="Kuo D.H."/>
            <person name="Larsson T."/>
            <person name="Lv J."/>
            <person name="Arendt D."/>
            <person name="Savage R."/>
            <person name="Osoegawa K."/>
            <person name="de Jong P."/>
            <person name="Grimwood J."/>
            <person name="Chapman J.A."/>
            <person name="Shapiro H."/>
            <person name="Aerts A."/>
            <person name="Otillar R.P."/>
            <person name="Terry A.Y."/>
            <person name="Boore J.L."/>
            <person name="Grigoriev I.V."/>
            <person name="Lindberg D.R."/>
            <person name="Seaver E.C."/>
            <person name="Weisblat D.A."/>
            <person name="Putnam N.H."/>
            <person name="Rokhsar D.S."/>
        </authorList>
    </citation>
    <scope>NUCLEOTIDE SEQUENCE</scope>
    <source>
        <strain evidence="7 9">I ESC-2004</strain>
    </source>
</reference>
<feature type="compositionally biased region" description="Polar residues" evidence="6">
    <location>
        <begin position="1"/>
        <end position="20"/>
    </location>
</feature>
<feature type="compositionally biased region" description="Basic and acidic residues" evidence="6">
    <location>
        <begin position="25"/>
        <end position="34"/>
    </location>
</feature>
<dbReference type="EMBL" id="AMQN01006347">
    <property type="status" value="NOT_ANNOTATED_CDS"/>
    <property type="molecule type" value="Genomic_DNA"/>
</dbReference>
<evidence type="ECO:0000313" key="8">
    <source>
        <dbReference type="EnsemblMetazoa" id="CapteP212561"/>
    </source>
</evidence>
<dbReference type="PANTHER" id="PTHR31633">
    <property type="entry name" value="H/ACA RIBONUCLEOPROTEIN COMPLEX NON-CORE SUBUNIT NAF1"/>
    <property type="match status" value="1"/>
</dbReference>
<feature type="region of interest" description="Disordered" evidence="6">
    <location>
        <begin position="212"/>
        <end position="427"/>
    </location>
</feature>
<feature type="compositionally biased region" description="Acidic residues" evidence="6">
    <location>
        <begin position="253"/>
        <end position="263"/>
    </location>
</feature>
<dbReference type="OrthoDB" id="21550at2759"/>
<dbReference type="STRING" id="283909.R7V039"/>
<dbReference type="GO" id="GO:0003723">
    <property type="term" value="F:RNA binding"/>
    <property type="evidence" value="ECO:0007669"/>
    <property type="project" value="UniProtKB-KW"/>
</dbReference>
<comment type="subcellular location">
    <subcellularLocation>
        <location evidence="1">Nucleus</location>
    </subcellularLocation>
</comment>
<feature type="compositionally biased region" description="Polar residues" evidence="6">
    <location>
        <begin position="59"/>
        <end position="79"/>
    </location>
</feature>
<feature type="compositionally biased region" description="Basic and acidic residues" evidence="6">
    <location>
        <begin position="280"/>
        <end position="295"/>
    </location>
</feature>
<keyword evidence="5" id="KW-0539">Nucleus</keyword>
<feature type="compositionally biased region" description="Pro residues" evidence="6">
    <location>
        <begin position="355"/>
        <end position="375"/>
    </location>
</feature>
<proteinExistence type="predicted"/>
<feature type="region of interest" description="Disordered" evidence="6">
    <location>
        <begin position="1"/>
        <end position="134"/>
    </location>
</feature>
<feature type="compositionally biased region" description="Polar residues" evidence="6">
    <location>
        <begin position="418"/>
        <end position="427"/>
    </location>
</feature>
<feature type="compositionally biased region" description="Basic and acidic residues" evidence="6">
    <location>
        <begin position="234"/>
        <end position="252"/>
    </location>
</feature>
<reference evidence="9" key="1">
    <citation type="submission" date="2012-12" db="EMBL/GenBank/DDBJ databases">
        <authorList>
            <person name="Hellsten U."/>
            <person name="Grimwood J."/>
            <person name="Chapman J.A."/>
            <person name="Shapiro H."/>
            <person name="Aerts A."/>
            <person name="Otillar R.P."/>
            <person name="Terry A.Y."/>
            <person name="Boore J.L."/>
            <person name="Simakov O."/>
            <person name="Marletaz F."/>
            <person name="Cho S.-J."/>
            <person name="Edsinger-Gonzales E."/>
            <person name="Havlak P."/>
            <person name="Kuo D.-H."/>
            <person name="Larsson T."/>
            <person name="Lv J."/>
            <person name="Arendt D."/>
            <person name="Savage R."/>
            <person name="Osoegawa K."/>
            <person name="de Jong P."/>
            <person name="Lindberg D.R."/>
            <person name="Seaver E.C."/>
            <person name="Weisblat D.A."/>
            <person name="Putnam N.H."/>
            <person name="Grigoriev I.V."/>
            <person name="Rokhsar D.S."/>
        </authorList>
    </citation>
    <scope>NUCLEOTIDE SEQUENCE</scope>
    <source>
        <strain evidence="9">I ESC-2004</strain>
    </source>
</reference>
<feature type="compositionally biased region" description="Acidic residues" evidence="6">
    <location>
        <begin position="87"/>
        <end position="100"/>
    </location>
</feature>
<evidence type="ECO:0000313" key="9">
    <source>
        <dbReference type="Proteomes" id="UP000014760"/>
    </source>
</evidence>
<dbReference type="GO" id="GO:0005732">
    <property type="term" value="C:sno(s)RNA-containing ribonucleoprotein complex"/>
    <property type="evidence" value="ECO:0007669"/>
    <property type="project" value="InterPro"/>
</dbReference>
<feature type="compositionally biased region" description="Polar residues" evidence="6">
    <location>
        <begin position="320"/>
        <end position="333"/>
    </location>
</feature>
<keyword evidence="2" id="KW-0690">Ribosome biogenesis</keyword>
<dbReference type="GO" id="GO:0006364">
    <property type="term" value="P:rRNA processing"/>
    <property type="evidence" value="ECO:0007669"/>
    <property type="project" value="UniProtKB-KW"/>
</dbReference>
<evidence type="ECO:0000256" key="5">
    <source>
        <dbReference type="ARBA" id="ARBA00023242"/>
    </source>
</evidence>
<keyword evidence="3" id="KW-0698">rRNA processing</keyword>
<name>R7V039_CAPTE</name>
<reference evidence="8" key="3">
    <citation type="submission" date="2015-06" db="UniProtKB">
        <authorList>
            <consortium name="EnsemblMetazoa"/>
        </authorList>
    </citation>
    <scope>IDENTIFICATION</scope>
</reference>
<dbReference type="InterPro" id="IPR040309">
    <property type="entry name" value="Naf1"/>
</dbReference>
<feature type="compositionally biased region" description="Pro residues" evidence="6">
    <location>
        <begin position="394"/>
        <end position="404"/>
    </location>
</feature>
<evidence type="ECO:0000256" key="3">
    <source>
        <dbReference type="ARBA" id="ARBA00022552"/>
    </source>
</evidence>
<dbReference type="EMBL" id="KB298168">
    <property type="protein sequence ID" value="ELU09547.1"/>
    <property type="molecule type" value="Genomic_DNA"/>
</dbReference>
<accession>R7V039</accession>
<dbReference type="GO" id="GO:0000493">
    <property type="term" value="P:box H/ACA snoRNP assembly"/>
    <property type="evidence" value="ECO:0007669"/>
    <property type="project" value="InterPro"/>
</dbReference>
<evidence type="ECO:0000256" key="2">
    <source>
        <dbReference type="ARBA" id="ARBA00022517"/>
    </source>
</evidence>
<dbReference type="GO" id="GO:0005634">
    <property type="term" value="C:nucleus"/>
    <property type="evidence" value="ECO:0007669"/>
    <property type="project" value="UniProtKB-SubCell"/>
</dbReference>
<dbReference type="PANTHER" id="PTHR31633:SF1">
    <property type="entry name" value="H_ACA RIBONUCLEOPROTEIN COMPLEX NON-CORE SUBUNIT NAF1"/>
    <property type="match status" value="1"/>
</dbReference>
<evidence type="ECO:0000256" key="6">
    <source>
        <dbReference type="SAM" id="MobiDB-lite"/>
    </source>
</evidence>
<sequence length="427" mass="48589">MEQQNEPTEISASPQMSTEPTIEVPGDRTSETPAKDVSLVPYAEESNEERVESPEMATLESTSVDQVPTDTVENETTFSEYRKPEENDLVESSDSSESDFDFPVQGNKSGSDDEHEEKKARNDPDKVKAFGSVRTKGEATLDDLPPIGELKITIGDNVNLTHLGEIMSIVGVLAEIEEKNLHTGTTVFYAADMSEYTHYVFLSQIQRMHGSDASWENNNEPPAQHLDYSDDEQERSAKRERVRQSRNNRQEKSDEEDEEEKEDNEAKPKRFPRKRGRGGRQHDNSHRGHHHDNNRGNKPKFPSAEFENPFLKVWPPPNDAQHQWSDNTPQPNSYGIMPEANSYTPPPRFHGYNPNQPPPGYPYQSSPYPPPPPPMDVRYMQSNAPDQSHFAPRHFPPSYGPPQPSQFGQQPRFPDYRLQSNNWHGQQ</sequence>
<evidence type="ECO:0000256" key="1">
    <source>
        <dbReference type="ARBA" id="ARBA00004123"/>
    </source>
</evidence>
<dbReference type="HOGENOM" id="CLU_642893_0_0_1"/>
<evidence type="ECO:0000313" key="7">
    <source>
        <dbReference type="EMBL" id="ELU09547.1"/>
    </source>
</evidence>
<gene>
    <name evidence="7" type="ORF">CAPTEDRAFT_212561</name>
</gene>
<feature type="compositionally biased region" description="Basic residues" evidence="6">
    <location>
        <begin position="269"/>
        <end position="279"/>
    </location>
</feature>
<dbReference type="AlphaFoldDB" id="R7V039"/>